<dbReference type="AlphaFoldDB" id="A0AAD3CK14"/>
<protein>
    <submittedName>
        <fullName evidence="2">Uncharacterized protein</fullName>
    </submittedName>
</protein>
<organism evidence="2 3">
    <name type="scientific">Chaetoceros tenuissimus</name>
    <dbReference type="NCBI Taxonomy" id="426638"/>
    <lineage>
        <taxon>Eukaryota</taxon>
        <taxon>Sar</taxon>
        <taxon>Stramenopiles</taxon>
        <taxon>Ochrophyta</taxon>
        <taxon>Bacillariophyta</taxon>
        <taxon>Coscinodiscophyceae</taxon>
        <taxon>Chaetocerotophycidae</taxon>
        <taxon>Chaetocerotales</taxon>
        <taxon>Chaetocerotaceae</taxon>
        <taxon>Chaetoceros</taxon>
    </lineage>
</organism>
<feature type="compositionally biased region" description="Acidic residues" evidence="1">
    <location>
        <begin position="194"/>
        <end position="208"/>
    </location>
</feature>
<keyword evidence="3" id="KW-1185">Reference proteome</keyword>
<feature type="compositionally biased region" description="Polar residues" evidence="1">
    <location>
        <begin position="174"/>
        <end position="192"/>
    </location>
</feature>
<gene>
    <name evidence="2" type="ORF">CTEN210_03498</name>
</gene>
<feature type="compositionally biased region" description="Low complexity" evidence="1">
    <location>
        <begin position="7"/>
        <end position="22"/>
    </location>
</feature>
<sequence>MFQTPASSITGTSRRSTRVSRSALGVTTETFGRSTAKKSTSKATNFIKSQTAKGPVKKWARILREPAKNIGFKCMTWVPVEELTFDEKILWDEQQQKMKGSKDKNDVNSSCKDTEELQESAASKSEEKGMSSSNISMASGAGAEADIDESVNTSQYSEQQPPTKRIKIGEQDSLDLSQSEISESNIADTSIASENDEDDSQEDDSQEE</sequence>
<evidence type="ECO:0000313" key="2">
    <source>
        <dbReference type="EMBL" id="GFH47023.1"/>
    </source>
</evidence>
<feature type="region of interest" description="Disordered" evidence="1">
    <location>
        <begin position="1"/>
        <end position="43"/>
    </location>
</feature>
<feature type="region of interest" description="Disordered" evidence="1">
    <location>
        <begin position="95"/>
        <end position="208"/>
    </location>
</feature>
<dbReference type="Proteomes" id="UP001054902">
    <property type="component" value="Unassembled WGS sequence"/>
</dbReference>
<dbReference type="EMBL" id="BLLK01000022">
    <property type="protein sequence ID" value="GFH47023.1"/>
    <property type="molecule type" value="Genomic_DNA"/>
</dbReference>
<comment type="caution">
    <text evidence="2">The sequence shown here is derived from an EMBL/GenBank/DDBJ whole genome shotgun (WGS) entry which is preliminary data.</text>
</comment>
<evidence type="ECO:0000256" key="1">
    <source>
        <dbReference type="SAM" id="MobiDB-lite"/>
    </source>
</evidence>
<feature type="compositionally biased region" description="Basic and acidic residues" evidence="1">
    <location>
        <begin position="95"/>
        <end position="106"/>
    </location>
</feature>
<accession>A0AAD3CK14</accession>
<name>A0AAD3CK14_9STRA</name>
<evidence type="ECO:0000313" key="3">
    <source>
        <dbReference type="Proteomes" id="UP001054902"/>
    </source>
</evidence>
<feature type="compositionally biased region" description="Polar residues" evidence="1">
    <location>
        <begin position="150"/>
        <end position="162"/>
    </location>
</feature>
<proteinExistence type="predicted"/>
<reference evidence="2 3" key="1">
    <citation type="journal article" date="2021" name="Sci. Rep.">
        <title>The genome of the diatom Chaetoceros tenuissimus carries an ancient integrated fragment of an extant virus.</title>
        <authorList>
            <person name="Hongo Y."/>
            <person name="Kimura K."/>
            <person name="Takaki Y."/>
            <person name="Yoshida Y."/>
            <person name="Baba S."/>
            <person name="Kobayashi G."/>
            <person name="Nagasaki K."/>
            <person name="Hano T."/>
            <person name="Tomaru Y."/>
        </authorList>
    </citation>
    <scope>NUCLEOTIDE SEQUENCE [LARGE SCALE GENOMIC DNA]</scope>
    <source>
        <strain evidence="2 3">NIES-3715</strain>
    </source>
</reference>
<feature type="compositionally biased region" description="Polar residues" evidence="1">
    <location>
        <begin position="25"/>
        <end position="34"/>
    </location>
</feature>